<reference evidence="1 2" key="1">
    <citation type="submission" date="2022-01" db="EMBL/GenBank/DDBJ databases">
        <title>A chromosome-scale genome assembly of the false clownfish, Amphiprion ocellaris.</title>
        <authorList>
            <person name="Ryu T."/>
        </authorList>
    </citation>
    <scope>NUCLEOTIDE SEQUENCE [LARGE SCALE GENOMIC DNA]</scope>
</reference>
<dbReference type="Ensembl" id="ENSAOCT00000066515.1">
    <property type="protein sequence ID" value="ENSAOCP00000071692.1"/>
    <property type="gene ID" value="ENSAOCG00000024791.1"/>
</dbReference>
<reference evidence="1" key="3">
    <citation type="submission" date="2025-09" db="UniProtKB">
        <authorList>
            <consortium name="Ensembl"/>
        </authorList>
    </citation>
    <scope>IDENTIFICATION</scope>
</reference>
<dbReference type="Gene3D" id="3.40.50.1820">
    <property type="entry name" value="alpha/beta hydrolase"/>
    <property type="match status" value="1"/>
</dbReference>
<evidence type="ECO:0000313" key="2">
    <source>
        <dbReference type="Proteomes" id="UP001501940"/>
    </source>
</evidence>
<dbReference type="GeneTree" id="ENSGT00940000178851"/>
<dbReference type="InterPro" id="IPR029058">
    <property type="entry name" value="AB_hydrolase_fold"/>
</dbReference>
<dbReference type="SUPFAM" id="SSF53474">
    <property type="entry name" value="alpha/beta-Hydrolases"/>
    <property type="match status" value="1"/>
</dbReference>
<evidence type="ECO:0000313" key="1">
    <source>
        <dbReference type="Ensembl" id="ENSAOCP00000071692.1"/>
    </source>
</evidence>
<name>A0AAQ6A3N9_AMPOC</name>
<proteinExistence type="predicted"/>
<protein>
    <submittedName>
        <fullName evidence="1">Uncharacterized protein</fullName>
    </submittedName>
</protein>
<dbReference type="AlphaFoldDB" id="A0AAQ6A3N9"/>
<reference evidence="1" key="2">
    <citation type="submission" date="2025-08" db="UniProtKB">
        <authorList>
            <consortium name="Ensembl"/>
        </authorList>
    </citation>
    <scope>IDENTIFICATION</scope>
</reference>
<sequence length="68" mass="7784">AIFARIVKLRCLNPPVVLIFSTKKYCCLDRLGLAAMDKAGKLVFLATEGDHLQFTREWFNANLLPYLR</sequence>
<accession>A0AAQ6A3N9</accession>
<dbReference type="Proteomes" id="UP001501940">
    <property type="component" value="Chromosome 1"/>
</dbReference>
<keyword evidence="2" id="KW-1185">Reference proteome</keyword>
<organism evidence="1 2">
    <name type="scientific">Amphiprion ocellaris</name>
    <name type="common">Clown anemonefish</name>
    <dbReference type="NCBI Taxonomy" id="80972"/>
    <lineage>
        <taxon>Eukaryota</taxon>
        <taxon>Metazoa</taxon>
        <taxon>Chordata</taxon>
        <taxon>Craniata</taxon>
        <taxon>Vertebrata</taxon>
        <taxon>Euteleostomi</taxon>
        <taxon>Actinopterygii</taxon>
        <taxon>Neopterygii</taxon>
        <taxon>Teleostei</taxon>
        <taxon>Neoteleostei</taxon>
        <taxon>Acanthomorphata</taxon>
        <taxon>Ovalentaria</taxon>
        <taxon>Pomacentridae</taxon>
        <taxon>Amphiprion</taxon>
    </lineage>
</organism>